<dbReference type="EMBL" id="JACLZK010000001">
    <property type="protein sequence ID" value="MBC2882143.1"/>
    <property type="molecule type" value="Genomic_DNA"/>
</dbReference>
<name>A0A842J9F2_9BACT</name>
<proteinExistence type="predicted"/>
<sequence>MKTLAQILLLSALVAMLGGCVFLNDRGVTTKYYNECKEYYDATGVYHKECPKNIIDWTE</sequence>
<dbReference type="AlphaFoldDB" id="A0A842J9F2"/>
<organism evidence="1 2">
    <name type="scientific">Campylobacter massiliensis</name>
    <dbReference type="NCBI Taxonomy" id="2762557"/>
    <lineage>
        <taxon>Bacteria</taxon>
        <taxon>Pseudomonadati</taxon>
        <taxon>Campylobacterota</taxon>
        <taxon>Epsilonproteobacteria</taxon>
        <taxon>Campylobacterales</taxon>
        <taxon>Campylobacteraceae</taxon>
        <taxon>Campylobacter</taxon>
    </lineage>
</organism>
<dbReference type="Proteomes" id="UP000552683">
    <property type="component" value="Unassembled WGS sequence"/>
</dbReference>
<accession>A0A842J9F2</accession>
<comment type="caution">
    <text evidence="1">The sequence shown here is derived from an EMBL/GenBank/DDBJ whole genome shotgun (WGS) entry which is preliminary data.</text>
</comment>
<dbReference type="RefSeq" id="WP_185897820.1">
    <property type="nucleotide sequence ID" value="NZ_JACLZK010000001.1"/>
</dbReference>
<protein>
    <recommendedName>
        <fullName evidence="3">Lipoprotein</fullName>
    </recommendedName>
</protein>
<evidence type="ECO:0000313" key="1">
    <source>
        <dbReference type="EMBL" id="MBC2882143.1"/>
    </source>
</evidence>
<dbReference type="PROSITE" id="PS51257">
    <property type="entry name" value="PROKAR_LIPOPROTEIN"/>
    <property type="match status" value="1"/>
</dbReference>
<gene>
    <name evidence="1" type="ORF">H7R39_02425</name>
</gene>
<reference evidence="1 2" key="1">
    <citation type="submission" date="2020-08" db="EMBL/GenBank/DDBJ databases">
        <title>Complete genome and description of Campylobacter massiliensis Marseille-Q3452 sp. nov.</title>
        <authorList>
            <person name="Antezack A."/>
        </authorList>
    </citation>
    <scope>NUCLEOTIDE SEQUENCE [LARGE SCALE GENOMIC DNA]</scope>
    <source>
        <strain evidence="1 2">Marseille-Q3452</strain>
    </source>
</reference>
<evidence type="ECO:0000313" key="2">
    <source>
        <dbReference type="Proteomes" id="UP000552683"/>
    </source>
</evidence>
<evidence type="ECO:0008006" key="3">
    <source>
        <dbReference type="Google" id="ProtNLM"/>
    </source>
</evidence>
<keyword evidence="2" id="KW-1185">Reference proteome</keyword>